<keyword evidence="2" id="KW-1185">Reference proteome</keyword>
<comment type="caution">
    <text evidence="1">The sequence shown here is derived from an EMBL/GenBank/DDBJ whole genome shotgun (WGS) entry which is preliminary data.</text>
</comment>
<dbReference type="InterPro" id="IPR044548">
    <property type="entry name" value="AF0060_NTP-PPase_MazG-like"/>
</dbReference>
<dbReference type="Proteomes" id="UP001500888">
    <property type="component" value="Unassembled WGS sequence"/>
</dbReference>
<gene>
    <name evidence="1" type="ORF">GCM10022226_78980</name>
</gene>
<evidence type="ECO:0000313" key="2">
    <source>
        <dbReference type="Proteomes" id="UP001500888"/>
    </source>
</evidence>
<proteinExistence type="predicted"/>
<dbReference type="SUPFAM" id="SSF101386">
    <property type="entry name" value="all-alpha NTP pyrophosphatases"/>
    <property type="match status" value="1"/>
</dbReference>
<evidence type="ECO:0000313" key="1">
    <source>
        <dbReference type="EMBL" id="GAA3844090.1"/>
    </source>
</evidence>
<dbReference type="RefSeq" id="WP_344952858.1">
    <property type="nucleotide sequence ID" value="NZ_BAAAZR010000059.1"/>
</dbReference>
<dbReference type="Gene3D" id="1.10.287.1080">
    <property type="entry name" value="MazG-like"/>
    <property type="match status" value="1"/>
</dbReference>
<dbReference type="EMBL" id="BAAAZR010000059">
    <property type="protein sequence ID" value="GAA3844090.1"/>
    <property type="molecule type" value="Genomic_DNA"/>
</dbReference>
<protein>
    <submittedName>
        <fullName evidence="1">MazG-like family protein</fullName>
    </submittedName>
</protein>
<reference evidence="2" key="1">
    <citation type="journal article" date="2019" name="Int. J. Syst. Evol. Microbiol.">
        <title>The Global Catalogue of Microorganisms (GCM) 10K type strain sequencing project: providing services to taxonomists for standard genome sequencing and annotation.</title>
        <authorList>
            <consortium name="The Broad Institute Genomics Platform"/>
            <consortium name="The Broad Institute Genome Sequencing Center for Infectious Disease"/>
            <person name="Wu L."/>
            <person name="Ma J."/>
        </authorList>
    </citation>
    <scope>NUCLEOTIDE SEQUENCE [LARGE SCALE GENOMIC DNA]</scope>
    <source>
        <strain evidence="2">JCM 16908</strain>
    </source>
</reference>
<accession>A0ABP7JGL6</accession>
<name>A0ABP7JGL6_9ACTN</name>
<sequence>MDAETWASIDKLVAWLDAKTTLAPEVELLLRLLKVSGEAGEVADAVDGVYGHNPRKGFTHTWEDVDRELCDVILTGMVALRSRNADAAKVFSGHLTKVLGRSLDSSAAWSAS</sequence>
<organism evidence="1 2">
    <name type="scientific">Sphaerisporangium flaviroseum</name>
    <dbReference type="NCBI Taxonomy" id="509199"/>
    <lineage>
        <taxon>Bacteria</taxon>
        <taxon>Bacillati</taxon>
        <taxon>Actinomycetota</taxon>
        <taxon>Actinomycetes</taxon>
        <taxon>Streptosporangiales</taxon>
        <taxon>Streptosporangiaceae</taxon>
        <taxon>Sphaerisporangium</taxon>
    </lineage>
</organism>
<dbReference type="CDD" id="cd11533">
    <property type="entry name" value="NTP-PPase_Af0060_like"/>
    <property type="match status" value="1"/>
</dbReference>